<gene>
    <name evidence="1" type="ORF">CHGG_04789</name>
</gene>
<dbReference type="STRING" id="306901.Q2H0A7"/>
<dbReference type="PANTHER" id="PTHR21090">
    <property type="entry name" value="AROM/DEHYDROQUINATE SYNTHASE"/>
    <property type="match status" value="1"/>
</dbReference>
<dbReference type="InterPro" id="IPR027417">
    <property type="entry name" value="P-loop_NTPase"/>
</dbReference>
<evidence type="ECO:0008006" key="3">
    <source>
        <dbReference type="Google" id="ProtNLM"/>
    </source>
</evidence>
<dbReference type="HOGENOM" id="CLU_645572_0_0_1"/>
<dbReference type="EMBL" id="CH408032">
    <property type="protein sequence ID" value="EAQ88170.1"/>
    <property type="molecule type" value="Genomic_DNA"/>
</dbReference>
<dbReference type="eggNOG" id="KOG0692">
    <property type="taxonomic scope" value="Eukaryota"/>
</dbReference>
<evidence type="ECO:0000313" key="1">
    <source>
        <dbReference type="EMBL" id="EAQ88170.1"/>
    </source>
</evidence>
<keyword evidence="2" id="KW-1185">Reference proteome</keyword>
<dbReference type="GO" id="GO:0009423">
    <property type="term" value="P:chorismate biosynthetic process"/>
    <property type="evidence" value="ECO:0007669"/>
    <property type="project" value="TreeGrafter"/>
</dbReference>
<dbReference type="SUPFAM" id="SSF52540">
    <property type="entry name" value="P-loop containing nucleoside triphosphate hydrolases"/>
    <property type="match status" value="1"/>
</dbReference>
<dbReference type="PANTHER" id="PTHR21090:SF17">
    <property type="entry name" value="QUINATE REPRESSOR PROTEIN"/>
    <property type="match status" value="1"/>
</dbReference>
<dbReference type="OrthoDB" id="4415835at2759"/>
<dbReference type="Gene3D" id="3.20.20.70">
    <property type="entry name" value="Aldolase class I"/>
    <property type="match status" value="1"/>
</dbReference>
<dbReference type="Proteomes" id="UP000001056">
    <property type="component" value="Unassembled WGS sequence"/>
</dbReference>
<dbReference type="GO" id="GO:0003866">
    <property type="term" value="F:3-phosphoshikimate 1-carboxyvinyltransferase activity"/>
    <property type="evidence" value="ECO:0007669"/>
    <property type="project" value="TreeGrafter"/>
</dbReference>
<dbReference type="InterPro" id="IPR001381">
    <property type="entry name" value="DHquinase_I"/>
</dbReference>
<dbReference type="AlphaFoldDB" id="Q2H0A7"/>
<name>Q2H0A7_CHAGB</name>
<dbReference type="InParanoid" id="Q2H0A7"/>
<dbReference type="RefSeq" id="XP_001224003.1">
    <property type="nucleotide sequence ID" value="XM_001224002.1"/>
</dbReference>
<accession>Q2H0A7</accession>
<dbReference type="VEuPathDB" id="FungiDB:CHGG_04789"/>
<dbReference type="InterPro" id="IPR013785">
    <property type="entry name" value="Aldolase_TIM"/>
</dbReference>
<dbReference type="Pfam" id="PF01202">
    <property type="entry name" value="SKI"/>
    <property type="match status" value="1"/>
</dbReference>
<reference evidence="2" key="1">
    <citation type="journal article" date="2015" name="Genome Announc.">
        <title>Draft genome sequence of the cellulolytic fungus Chaetomium globosum.</title>
        <authorList>
            <person name="Cuomo C.A."/>
            <person name="Untereiner W.A."/>
            <person name="Ma L.-J."/>
            <person name="Grabherr M."/>
            <person name="Birren B.W."/>
        </authorList>
    </citation>
    <scope>NUCLEOTIDE SEQUENCE [LARGE SCALE GENOMIC DNA]</scope>
    <source>
        <strain evidence="2">ATCC 6205 / CBS 148.51 / DSM 1962 / NBRC 6347 / NRRL 1970</strain>
    </source>
</reference>
<evidence type="ECO:0000313" key="2">
    <source>
        <dbReference type="Proteomes" id="UP000001056"/>
    </source>
</evidence>
<dbReference type="Gene3D" id="3.40.50.300">
    <property type="entry name" value="P-loop containing nucleotide triphosphate hydrolases"/>
    <property type="match status" value="1"/>
</dbReference>
<dbReference type="InterPro" id="IPR031322">
    <property type="entry name" value="Shikimate/glucono_kinase"/>
</dbReference>
<protein>
    <recommendedName>
        <fullName evidence="3">Shikimate kinase</fullName>
    </recommendedName>
</protein>
<proteinExistence type="predicted"/>
<organism evidence="1 2">
    <name type="scientific">Chaetomium globosum (strain ATCC 6205 / CBS 148.51 / DSM 1962 / NBRC 6347 / NRRL 1970)</name>
    <name type="common">Soil fungus</name>
    <dbReference type="NCBI Taxonomy" id="306901"/>
    <lineage>
        <taxon>Eukaryota</taxon>
        <taxon>Fungi</taxon>
        <taxon>Dikarya</taxon>
        <taxon>Ascomycota</taxon>
        <taxon>Pezizomycotina</taxon>
        <taxon>Sordariomycetes</taxon>
        <taxon>Sordariomycetidae</taxon>
        <taxon>Sordariales</taxon>
        <taxon>Chaetomiaceae</taxon>
        <taxon>Chaetomium</taxon>
    </lineage>
</organism>
<dbReference type="Pfam" id="PF01487">
    <property type="entry name" value="DHquinase_I"/>
    <property type="match status" value="1"/>
</dbReference>
<dbReference type="GeneID" id="4391681"/>
<sequence>MAPPRNERVFEPNASIVLVGCRGAGKRTLGFMGALHLRRRLVTEDHYFEKITGLSRGQYLARHGRDHFARQNIEVFKRMLDTNRSGCIIECGMSSFSEEAQDALREYSRTNPVVYIHREKEQIARLMDPGDAQQLLEADSKHRNCSNFEYYNPLRLLPLLPLHRGPPSGTSTPMNGLQPGPSKLLSVQEGFAKFLDIITGRGATKAWLESPFSVAAVPPEFRSYSYSLRLRLSYLMDMDLEWEDFEARGDCVELIIDHWPDDLLNVVARQVALIRRKLGVPIIYHVEENPRGERRKASRRERCNGCGAARVSLGEPSHAAPGQIPRSSATIGTWGLGRSPWQDEQQMVNYRRAQALGCDVVRMVRFCANDSPVEYLDHFKKRLNNAIPDPKPPHRRLRLLRPRRAYPIANSHTWSGKAPGHGERA</sequence>